<evidence type="ECO:0000256" key="1">
    <source>
        <dbReference type="ARBA" id="ARBA00004141"/>
    </source>
</evidence>
<feature type="transmembrane region" description="Helical" evidence="7">
    <location>
        <begin position="324"/>
        <end position="348"/>
    </location>
</feature>
<organism evidence="9 10">
    <name type="scientific">Kocuria turfanensis</name>
    <dbReference type="NCBI Taxonomy" id="388357"/>
    <lineage>
        <taxon>Bacteria</taxon>
        <taxon>Bacillati</taxon>
        <taxon>Actinomycetota</taxon>
        <taxon>Actinomycetes</taxon>
        <taxon>Micrococcales</taxon>
        <taxon>Micrococcaceae</taxon>
        <taxon>Kocuria</taxon>
    </lineage>
</organism>
<keyword evidence="10" id="KW-1185">Reference proteome</keyword>
<reference evidence="9 10" key="1">
    <citation type="submission" date="2019-07" db="EMBL/GenBank/DDBJ databases">
        <title>Whole genome shotgun sequence of Kocuria turfanensis NBRC 107627.</title>
        <authorList>
            <person name="Hosoyama A."/>
            <person name="Uohara A."/>
            <person name="Ohji S."/>
            <person name="Ichikawa N."/>
        </authorList>
    </citation>
    <scope>NUCLEOTIDE SEQUENCE [LARGE SCALE GENOMIC DNA]</scope>
    <source>
        <strain evidence="9 10">NBRC 107627</strain>
    </source>
</reference>
<evidence type="ECO:0000256" key="6">
    <source>
        <dbReference type="ARBA" id="ARBA00023136"/>
    </source>
</evidence>
<accession>A0A512IA71</accession>
<dbReference type="AlphaFoldDB" id="A0A512IA71"/>
<sequence length="515" mass="57368">MLKASQVAHTTADHHIEDPVDQLRRVDAERTPASETGWRSAYLTRLRWADATALMVTLLGTHLVRFQLEHAGLHLGPLSVPYWIVGIALAAFWWMHLGLRGARDVRLIGHGLEETRQVVSSSLILFGAIAIISFGFEIPTARSYVLIALPLGIGLLMLGRFLVRHRLVKARYRGEALSRTMVVGRLGGATDLIKSLRQHPTSGLDAAAVYVPETRQPMPAELQRIKLPTNALPAGERPSVPGIMAACQEHDIETVVLSSNVPLSTTEIRHLSWALADAHIRLVMDTGLTDIAGPRIHMQQVAGLPLIHVATPRLSRSRALTKRFMDVVGSAAALLALSPVLLALTLIVKAHDRGPAFFAQERIGQDGSRFRMLKFRSMRTDAEEVLQRLKERNEGAGLLFKMKDDPRVTGPGTWMRRYSLDELPQFFNVLKGDMSLVGPRPPLPTEVEQYEDYVHRRLRVKPGITGLWQVSGRSNLDWEQSVRLDLYYVENWSPVQDMLILGRTLKAVLAKEGAY</sequence>
<dbReference type="GO" id="GO:0016020">
    <property type="term" value="C:membrane"/>
    <property type="evidence" value="ECO:0007669"/>
    <property type="project" value="UniProtKB-SubCell"/>
</dbReference>
<keyword evidence="5 7" id="KW-1133">Transmembrane helix</keyword>
<gene>
    <name evidence="9" type="ORF">KTU01_07260</name>
</gene>
<feature type="domain" description="Bacterial sugar transferase" evidence="8">
    <location>
        <begin position="322"/>
        <end position="509"/>
    </location>
</feature>
<feature type="transmembrane region" description="Helical" evidence="7">
    <location>
        <begin position="118"/>
        <end position="138"/>
    </location>
</feature>
<evidence type="ECO:0000256" key="4">
    <source>
        <dbReference type="ARBA" id="ARBA00022692"/>
    </source>
</evidence>
<dbReference type="EMBL" id="BJZS01000022">
    <property type="protein sequence ID" value="GEO94603.1"/>
    <property type="molecule type" value="Genomic_DNA"/>
</dbReference>
<dbReference type="NCBIfam" id="TIGR03025">
    <property type="entry name" value="EPS_sugtrans"/>
    <property type="match status" value="1"/>
</dbReference>
<name>A0A512IA71_9MICC</name>
<keyword evidence="6 7" id="KW-0472">Membrane</keyword>
<evidence type="ECO:0000256" key="5">
    <source>
        <dbReference type="ARBA" id="ARBA00022989"/>
    </source>
</evidence>
<comment type="subcellular location">
    <subcellularLocation>
        <location evidence="1">Membrane</location>
        <topology evidence="1">Multi-pass membrane protein</topology>
    </subcellularLocation>
</comment>
<evidence type="ECO:0000256" key="2">
    <source>
        <dbReference type="ARBA" id="ARBA00006464"/>
    </source>
</evidence>
<feature type="transmembrane region" description="Helical" evidence="7">
    <location>
        <begin position="48"/>
        <end position="68"/>
    </location>
</feature>
<feature type="transmembrane region" description="Helical" evidence="7">
    <location>
        <begin position="144"/>
        <end position="163"/>
    </location>
</feature>
<feature type="transmembrane region" description="Helical" evidence="7">
    <location>
        <begin position="80"/>
        <end position="97"/>
    </location>
</feature>
<dbReference type="Proteomes" id="UP000321103">
    <property type="component" value="Unassembled WGS sequence"/>
</dbReference>
<dbReference type="Pfam" id="PF02397">
    <property type="entry name" value="Bac_transf"/>
    <property type="match status" value="1"/>
</dbReference>
<proteinExistence type="inferred from homology"/>
<evidence type="ECO:0000313" key="9">
    <source>
        <dbReference type="EMBL" id="GEO94603.1"/>
    </source>
</evidence>
<dbReference type="GO" id="GO:0016780">
    <property type="term" value="F:phosphotransferase activity, for other substituted phosphate groups"/>
    <property type="evidence" value="ECO:0007669"/>
    <property type="project" value="TreeGrafter"/>
</dbReference>
<comment type="caution">
    <text evidence="9">The sequence shown here is derived from an EMBL/GenBank/DDBJ whole genome shotgun (WGS) entry which is preliminary data.</text>
</comment>
<dbReference type="PANTHER" id="PTHR30576">
    <property type="entry name" value="COLANIC BIOSYNTHESIS UDP-GLUCOSE LIPID CARRIER TRANSFERASE"/>
    <property type="match status" value="1"/>
</dbReference>
<dbReference type="InterPro" id="IPR003362">
    <property type="entry name" value="Bact_transf"/>
</dbReference>
<comment type="similarity">
    <text evidence="2">Belongs to the bacterial sugar transferase family.</text>
</comment>
<protein>
    <submittedName>
        <fullName evidence="9">Polyprenyl glycosylphosphotransferase</fullName>
    </submittedName>
</protein>
<keyword evidence="3 9" id="KW-0808">Transferase</keyword>
<evidence type="ECO:0000256" key="7">
    <source>
        <dbReference type="SAM" id="Phobius"/>
    </source>
</evidence>
<dbReference type="InterPro" id="IPR017475">
    <property type="entry name" value="EPS_sugar_tfrase"/>
</dbReference>
<dbReference type="RefSeq" id="WP_084271675.1">
    <property type="nucleotide sequence ID" value="NZ_BJZS01000022.1"/>
</dbReference>
<keyword evidence="4 7" id="KW-0812">Transmembrane</keyword>
<evidence type="ECO:0000313" key="10">
    <source>
        <dbReference type="Proteomes" id="UP000321103"/>
    </source>
</evidence>
<dbReference type="PANTHER" id="PTHR30576:SF10">
    <property type="entry name" value="SLL5057 PROTEIN"/>
    <property type="match status" value="1"/>
</dbReference>
<evidence type="ECO:0000256" key="3">
    <source>
        <dbReference type="ARBA" id="ARBA00022679"/>
    </source>
</evidence>
<dbReference type="STRING" id="388357.GCA_001580365_03247"/>
<evidence type="ECO:0000259" key="8">
    <source>
        <dbReference type="Pfam" id="PF02397"/>
    </source>
</evidence>